<keyword evidence="6 8" id="KW-0808">Transferase</keyword>
<feature type="binding site" evidence="8">
    <location>
        <position position="20"/>
    </location>
    <ligand>
        <name>ADP-alpha-D-glucose</name>
        <dbReference type="ChEBI" id="CHEBI:57498"/>
    </ligand>
</feature>
<proteinExistence type="inferred from homology"/>
<dbReference type="GO" id="GO:0009011">
    <property type="term" value="F:alpha-1,4-glucan glucosyltransferase (ADP-glucose donor) activity"/>
    <property type="evidence" value="ECO:0007669"/>
    <property type="project" value="UniProtKB-UniRule"/>
</dbReference>
<keyword evidence="5 8" id="KW-0328">Glycosyltransferase</keyword>
<dbReference type="GO" id="GO:0005978">
    <property type="term" value="P:glycogen biosynthetic process"/>
    <property type="evidence" value="ECO:0007669"/>
    <property type="project" value="UniProtKB-UniRule"/>
</dbReference>
<dbReference type="InterPro" id="IPR001296">
    <property type="entry name" value="Glyco_trans_1"/>
</dbReference>
<sequence>MEKRRLKILQVAPELAPYAKVGGLADVAGAITKEMSRAGHDVKALCPKYGMLDPIKEGWEALPTTFGVHLGGGRTEYTQLWRTIYPQSTAEVYFIEFNRYYGGGVYEGGSDNAERFTFLCRAAIDFCHAFDWWPDVIHCHDWGVGLLPVYLNTTERQTPLHRAASVFTIHNLQHQGRAGRELLDYAGLPQSLFTPDNLEHGGAVNMMKAALYHSTKLTTVSPHYAQEIQGPAYGCGLDSVLRFRSADLIGILNGIDTDAWNPTTDPHIPVHFSAQKPAGKAVCKAELQTAFGLEQRPEVPIFSAIARLYDQKGLDTFAEIIPGLMNDMDLQVVVLGSGDTALERWFNELAERFPKRVGVYIGYNNPRSHLIEAGSDFFVMPSRFEPCGLNQMYSMAYGTLPIVRETGGLVDSVQQYVSDRGEGTGFRFHESSAHALYYTIGWANAVWWDQPEEIRNLRFNAMSQDLGWEQSAARYEEVFEWAVQSRLRGLGLSSGLTLTPWKNPV</sequence>
<dbReference type="EC" id="2.4.1.21" evidence="8"/>
<reference evidence="11" key="1">
    <citation type="journal article" date="2014" name="Int. J. Syst. Evol. Microbiol.">
        <title>Complete genome sequence of Corynebacterium casei LMG S-19264T (=DSM 44701T), isolated from a smear-ripened cheese.</title>
        <authorList>
            <consortium name="US DOE Joint Genome Institute (JGI-PGF)"/>
            <person name="Walter F."/>
            <person name="Albersmeier A."/>
            <person name="Kalinowski J."/>
            <person name="Ruckert C."/>
        </authorList>
    </citation>
    <scope>NUCLEOTIDE SEQUENCE</scope>
    <source>
        <strain evidence="11">KCTC 12870</strain>
    </source>
</reference>
<comment type="pathway">
    <text evidence="3 8">Glycan biosynthesis; glycogen biosynthesis.</text>
</comment>
<evidence type="ECO:0000256" key="1">
    <source>
        <dbReference type="ARBA" id="ARBA00001478"/>
    </source>
</evidence>
<dbReference type="NCBIfam" id="TIGR02095">
    <property type="entry name" value="glgA"/>
    <property type="match status" value="1"/>
</dbReference>
<dbReference type="CDD" id="cd03791">
    <property type="entry name" value="GT5_Glycogen_synthase_DULL1-like"/>
    <property type="match status" value="1"/>
</dbReference>
<dbReference type="Gene3D" id="3.40.50.2000">
    <property type="entry name" value="Glycogen Phosphorylase B"/>
    <property type="match status" value="2"/>
</dbReference>
<comment type="similarity">
    <text evidence="4 8">Belongs to the glycosyltransferase 1 family. Bacterial/plant glycogen synthase subfamily.</text>
</comment>
<reference evidence="11" key="2">
    <citation type="submission" date="2020-09" db="EMBL/GenBank/DDBJ databases">
        <authorList>
            <person name="Sun Q."/>
            <person name="Kim S."/>
        </authorList>
    </citation>
    <scope>NUCLEOTIDE SEQUENCE</scope>
    <source>
        <strain evidence="11">KCTC 12870</strain>
    </source>
</reference>
<evidence type="ECO:0000256" key="7">
    <source>
        <dbReference type="ARBA" id="ARBA00023056"/>
    </source>
</evidence>
<dbReference type="SUPFAM" id="SSF53756">
    <property type="entry name" value="UDP-Glycosyltransferase/glycogen phosphorylase"/>
    <property type="match status" value="1"/>
</dbReference>
<comment type="catalytic activity">
    <reaction evidence="1 8">
        <text>[(1-&gt;4)-alpha-D-glucosyl](n) + ADP-alpha-D-glucose = [(1-&gt;4)-alpha-D-glucosyl](n+1) + ADP + H(+)</text>
        <dbReference type="Rhea" id="RHEA:18189"/>
        <dbReference type="Rhea" id="RHEA-COMP:9584"/>
        <dbReference type="Rhea" id="RHEA-COMP:9587"/>
        <dbReference type="ChEBI" id="CHEBI:15378"/>
        <dbReference type="ChEBI" id="CHEBI:15444"/>
        <dbReference type="ChEBI" id="CHEBI:57498"/>
        <dbReference type="ChEBI" id="CHEBI:456216"/>
        <dbReference type="EC" id="2.4.1.21"/>
    </reaction>
</comment>
<evidence type="ECO:0000259" key="10">
    <source>
        <dbReference type="Pfam" id="PF08323"/>
    </source>
</evidence>
<evidence type="ECO:0000256" key="4">
    <source>
        <dbReference type="ARBA" id="ARBA00010281"/>
    </source>
</evidence>
<keyword evidence="12" id="KW-1185">Reference proteome</keyword>
<keyword evidence="7 8" id="KW-0320">Glycogen biosynthesis</keyword>
<evidence type="ECO:0000256" key="2">
    <source>
        <dbReference type="ARBA" id="ARBA00002764"/>
    </source>
</evidence>
<dbReference type="PANTHER" id="PTHR45825">
    <property type="entry name" value="GRANULE-BOUND STARCH SYNTHASE 1, CHLOROPLASTIC/AMYLOPLASTIC"/>
    <property type="match status" value="1"/>
</dbReference>
<dbReference type="Proteomes" id="UP000642829">
    <property type="component" value="Unassembled WGS sequence"/>
</dbReference>
<dbReference type="RefSeq" id="WP_189516302.1">
    <property type="nucleotide sequence ID" value="NZ_BMXG01000020.1"/>
</dbReference>
<evidence type="ECO:0000256" key="3">
    <source>
        <dbReference type="ARBA" id="ARBA00004964"/>
    </source>
</evidence>
<dbReference type="AlphaFoldDB" id="A0A8J3DEA8"/>
<feature type="domain" description="Glycosyl transferase family 1" evidence="9">
    <location>
        <begin position="297"/>
        <end position="436"/>
    </location>
</feature>
<evidence type="ECO:0000259" key="9">
    <source>
        <dbReference type="Pfam" id="PF00534"/>
    </source>
</evidence>
<dbReference type="GO" id="GO:0005829">
    <property type="term" value="C:cytosol"/>
    <property type="evidence" value="ECO:0007669"/>
    <property type="project" value="TreeGrafter"/>
</dbReference>
<dbReference type="UniPathway" id="UPA00164"/>
<organism evidence="11 12">
    <name type="scientific">Cerasicoccus arenae</name>
    <dbReference type="NCBI Taxonomy" id="424488"/>
    <lineage>
        <taxon>Bacteria</taxon>
        <taxon>Pseudomonadati</taxon>
        <taxon>Verrucomicrobiota</taxon>
        <taxon>Opitutia</taxon>
        <taxon>Puniceicoccales</taxon>
        <taxon>Cerasicoccaceae</taxon>
        <taxon>Cerasicoccus</taxon>
    </lineage>
</organism>
<evidence type="ECO:0000256" key="6">
    <source>
        <dbReference type="ARBA" id="ARBA00022679"/>
    </source>
</evidence>
<name>A0A8J3DEA8_9BACT</name>
<evidence type="ECO:0000313" key="12">
    <source>
        <dbReference type="Proteomes" id="UP000642829"/>
    </source>
</evidence>
<dbReference type="InterPro" id="IPR011835">
    <property type="entry name" value="GS/SS"/>
</dbReference>
<comment type="function">
    <text evidence="2 8">Synthesizes alpha-1,4-glucan chains using ADP-glucose.</text>
</comment>
<accession>A0A8J3DEA8</accession>
<dbReference type="GO" id="GO:0004373">
    <property type="term" value="F:alpha-1,4-glucan glucosyltransferase (UDP-glucose donor) activity"/>
    <property type="evidence" value="ECO:0007669"/>
    <property type="project" value="InterPro"/>
</dbReference>
<evidence type="ECO:0000256" key="8">
    <source>
        <dbReference type="HAMAP-Rule" id="MF_00484"/>
    </source>
</evidence>
<dbReference type="InterPro" id="IPR013534">
    <property type="entry name" value="Starch_synth_cat_dom"/>
</dbReference>
<evidence type="ECO:0000313" key="11">
    <source>
        <dbReference type="EMBL" id="GHC09070.1"/>
    </source>
</evidence>
<dbReference type="HAMAP" id="MF_00484">
    <property type="entry name" value="Glycogen_synth"/>
    <property type="match status" value="1"/>
</dbReference>
<dbReference type="Pfam" id="PF00534">
    <property type="entry name" value="Glycos_transf_1"/>
    <property type="match status" value="1"/>
</dbReference>
<gene>
    <name evidence="11" type="primary">glgA1</name>
    <name evidence="8" type="synonym">glgA</name>
    <name evidence="11" type="ORF">GCM10007047_27920</name>
</gene>
<evidence type="ECO:0000256" key="5">
    <source>
        <dbReference type="ARBA" id="ARBA00022676"/>
    </source>
</evidence>
<dbReference type="PANTHER" id="PTHR45825:SF11">
    <property type="entry name" value="ALPHA AMYLASE DOMAIN-CONTAINING PROTEIN"/>
    <property type="match status" value="1"/>
</dbReference>
<dbReference type="EMBL" id="BMXG01000020">
    <property type="protein sequence ID" value="GHC09070.1"/>
    <property type="molecule type" value="Genomic_DNA"/>
</dbReference>
<protein>
    <recommendedName>
        <fullName evidence="8">Glycogen synthase</fullName>
        <ecNumber evidence="8">2.4.1.21</ecNumber>
    </recommendedName>
    <alternativeName>
        <fullName evidence="8">Starch [bacterial glycogen] synthase</fullName>
    </alternativeName>
</protein>
<dbReference type="Pfam" id="PF08323">
    <property type="entry name" value="Glyco_transf_5"/>
    <property type="match status" value="1"/>
</dbReference>
<feature type="domain" description="Starch synthase catalytic" evidence="10">
    <location>
        <begin position="7"/>
        <end position="242"/>
    </location>
</feature>
<comment type="caution">
    <text evidence="11">The sequence shown here is derived from an EMBL/GenBank/DDBJ whole genome shotgun (WGS) entry which is preliminary data.</text>
</comment>